<dbReference type="Pfam" id="PF17836">
    <property type="entry name" value="PglD_N"/>
    <property type="match status" value="1"/>
</dbReference>
<dbReference type="PANTHER" id="PTHR43300">
    <property type="entry name" value="ACETYLTRANSFERASE"/>
    <property type="match status" value="1"/>
</dbReference>
<evidence type="ECO:0000256" key="4">
    <source>
        <dbReference type="PIRSR" id="PIRSR620019-2"/>
    </source>
</evidence>
<keyword evidence="2" id="KW-0677">Repeat</keyword>
<keyword evidence="1" id="KW-0808">Transferase</keyword>
<evidence type="ECO:0000256" key="1">
    <source>
        <dbReference type="ARBA" id="ARBA00022679"/>
    </source>
</evidence>
<dbReference type="GO" id="GO:0016740">
    <property type="term" value="F:transferase activity"/>
    <property type="evidence" value="ECO:0007669"/>
    <property type="project" value="UniProtKB-KW"/>
</dbReference>
<dbReference type="SUPFAM" id="SSF51161">
    <property type="entry name" value="Trimeric LpxA-like enzymes"/>
    <property type="match status" value="1"/>
</dbReference>
<proteinExistence type="predicted"/>
<name>A0A927ZLF0_9CLOT</name>
<dbReference type="Gene3D" id="3.40.50.20">
    <property type="match status" value="1"/>
</dbReference>
<dbReference type="Gene3D" id="2.160.10.10">
    <property type="entry name" value="Hexapeptide repeat proteins"/>
    <property type="match status" value="1"/>
</dbReference>
<dbReference type="AlphaFoldDB" id="A0A927ZLF0"/>
<evidence type="ECO:0000313" key="6">
    <source>
        <dbReference type="EMBL" id="MBE6059801.1"/>
    </source>
</evidence>
<gene>
    <name evidence="6" type="ORF">E7215_06465</name>
</gene>
<feature type="binding site" evidence="4">
    <location>
        <position position="147"/>
    </location>
    <ligand>
        <name>acetyl-CoA</name>
        <dbReference type="ChEBI" id="CHEBI:57288"/>
    </ligand>
</feature>
<evidence type="ECO:0000259" key="5">
    <source>
        <dbReference type="Pfam" id="PF17836"/>
    </source>
</evidence>
<dbReference type="NCBIfam" id="TIGR03570">
    <property type="entry name" value="NeuD_NnaD"/>
    <property type="match status" value="1"/>
</dbReference>
<feature type="site" description="Increases basicity of active site His" evidence="3">
    <location>
        <position position="139"/>
    </location>
</feature>
<accession>A0A927ZLF0</accession>
<feature type="domain" description="PglD N-terminal" evidence="5">
    <location>
        <begin position="3"/>
        <end position="83"/>
    </location>
</feature>
<evidence type="ECO:0000256" key="2">
    <source>
        <dbReference type="ARBA" id="ARBA00022737"/>
    </source>
</evidence>
<dbReference type="PROSITE" id="PS00101">
    <property type="entry name" value="HEXAPEP_TRANSFERASES"/>
    <property type="match status" value="1"/>
</dbReference>
<feature type="active site" description="Proton acceptor" evidence="3">
    <location>
        <position position="138"/>
    </location>
</feature>
<dbReference type="InterPro" id="IPR011004">
    <property type="entry name" value="Trimer_LpxA-like_sf"/>
</dbReference>
<comment type="caution">
    <text evidence="6">The sequence shown here is derived from an EMBL/GenBank/DDBJ whole genome shotgun (WGS) entry which is preliminary data.</text>
</comment>
<evidence type="ECO:0000313" key="7">
    <source>
        <dbReference type="Proteomes" id="UP000768462"/>
    </source>
</evidence>
<dbReference type="InterPro" id="IPR018357">
    <property type="entry name" value="Hexapep_transf_CS"/>
</dbReference>
<dbReference type="CDD" id="cd03360">
    <property type="entry name" value="LbH_AT_putative"/>
    <property type="match status" value="1"/>
</dbReference>
<dbReference type="InterPro" id="IPR041561">
    <property type="entry name" value="PglD_N"/>
</dbReference>
<dbReference type="EMBL" id="SVCM01000073">
    <property type="protein sequence ID" value="MBE6059801.1"/>
    <property type="molecule type" value="Genomic_DNA"/>
</dbReference>
<dbReference type="InterPro" id="IPR050179">
    <property type="entry name" value="Trans_hexapeptide_repeat"/>
</dbReference>
<dbReference type="InterPro" id="IPR020019">
    <property type="entry name" value="AcTrfase_PglD-like"/>
</dbReference>
<feature type="binding site" evidence="4">
    <location>
        <position position="71"/>
    </location>
    <ligand>
        <name>substrate</name>
    </ligand>
</feature>
<evidence type="ECO:0000256" key="3">
    <source>
        <dbReference type="PIRSR" id="PIRSR620019-1"/>
    </source>
</evidence>
<dbReference type="PANTHER" id="PTHR43300:SF7">
    <property type="entry name" value="UDP-N-ACETYLBACILLOSAMINE N-ACETYLTRANSFERASE"/>
    <property type="match status" value="1"/>
</dbReference>
<organism evidence="6 7">
    <name type="scientific">Clostridium sulfidigenes</name>
    <dbReference type="NCBI Taxonomy" id="318464"/>
    <lineage>
        <taxon>Bacteria</taxon>
        <taxon>Bacillati</taxon>
        <taxon>Bacillota</taxon>
        <taxon>Clostridia</taxon>
        <taxon>Eubacteriales</taxon>
        <taxon>Clostridiaceae</taxon>
        <taxon>Clostridium</taxon>
    </lineage>
</organism>
<sequence length="211" mass="22365">MKKIVLVGGGGHCKSVIDSIRSKNEFEIVGITDPVDKGEILNVKILGTDYILQDMHNQGVEYAFITVGSIGDPKLRITLYDMLSKIGFKFPTIIDKTAIVSEECSIGEGTFVGKGAIVNTEAIIGKQAIINTGAIVEHDCLVGDFVHIAPGATLSGGVTIEKYSHVGTNATIIEGISVVKSTVIGAGSVVINSIDKASKVYGNPARRKEYE</sequence>
<dbReference type="Proteomes" id="UP000768462">
    <property type="component" value="Unassembled WGS sequence"/>
</dbReference>
<reference evidence="6" key="1">
    <citation type="submission" date="2019-04" db="EMBL/GenBank/DDBJ databases">
        <title>Evolution of Biomass-Degrading Anaerobic Consortia Revealed by Metagenomics.</title>
        <authorList>
            <person name="Peng X."/>
        </authorList>
    </citation>
    <scope>NUCLEOTIDE SEQUENCE</scope>
    <source>
        <strain evidence="6">SIG254</strain>
    </source>
</reference>
<protein>
    <submittedName>
        <fullName evidence="6">Acetyltransferase</fullName>
    </submittedName>
</protein>